<gene>
    <name evidence="5" type="ORF">FJZ47_11995</name>
</gene>
<comment type="caution">
    <text evidence="5">The sequence shown here is derived from an EMBL/GenBank/DDBJ whole genome shotgun (WGS) entry which is preliminary data.</text>
</comment>
<reference evidence="5" key="1">
    <citation type="submission" date="2019-03" db="EMBL/GenBank/DDBJ databases">
        <title>Lake Tanganyika Metagenome-Assembled Genomes (MAGs).</title>
        <authorList>
            <person name="Tran P."/>
        </authorList>
    </citation>
    <scope>NUCLEOTIDE SEQUENCE</scope>
    <source>
        <strain evidence="5">K_DeepCast_65m_m2_066</strain>
    </source>
</reference>
<proteinExistence type="predicted"/>
<feature type="non-terminal residue" evidence="5">
    <location>
        <position position="210"/>
    </location>
</feature>
<feature type="domain" description="2,4-diaminopentanoate dehydrogenase C-terminal" evidence="4">
    <location>
        <begin position="137"/>
        <end position="209"/>
    </location>
</feature>
<evidence type="ECO:0000313" key="6">
    <source>
        <dbReference type="Proteomes" id="UP000712673"/>
    </source>
</evidence>
<dbReference type="CDD" id="cd24146">
    <property type="entry name" value="nat-AmDH_N_like"/>
    <property type="match status" value="1"/>
</dbReference>
<keyword evidence="2" id="KW-0560">Oxidoreductase</keyword>
<dbReference type="SUPFAM" id="SSF51735">
    <property type="entry name" value="NAD(P)-binding Rossmann-fold domains"/>
    <property type="match status" value="1"/>
</dbReference>
<protein>
    <submittedName>
        <fullName evidence="5">Dihydrodipicolinate reductase</fullName>
    </submittedName>
</protein>
<evidence type="ECO:0000259" key="4">
    <source>
        <dbReference type="Pfam" id="PF19328"/>
    </source>
</evidence>
<evidence type="ECO:0000313" key="5">
    <source>
        <dbReference type="EMBL" id="MBM3224507.1"/>
    </source>
</evidence>
<dbReference type="EMBL" id="VGLS01000342">
    <property type="protein sequence ID" value="MBM3224507.1"/>
    <property type="molecule type" value="Genomic_DNA"/>
</dbReference>
<evidence type="ECO:0000259" key="3">
    <source>
        <dbReference type="Pfam" id="PF01113"/>
    </source>
</evidence>
<dbReference type="InterPro" id="IPR045760">
    <property type="entry name" value="DAP_DH_C"/>
</dbReference>
<evidence type="ECO:0000256" key="1">
    <source>
        <dbReference type="ARBA" id="ARBA00022857"/>
    </source>
</evidence>
<dbReference type="GO" id="GO:0008839">
    <property type="term" value="F:4-hydroxy-tetrahydrodipicolinate reductase"/>
    <property type="evidence" value="ECO:0007669"/>
    <property type="project" value="InterPro"/>
</dbReference>
<dbReference type="Gene3D" id="3.40.50.720">
    <property type="entry name" value="NAD(P)-binding Rossmann-like Domain"/>
    <property type="match status" value="1"/>
</dbReference>
<dbReference type="Pfam" id="PF01113">
    <property type="entry name" value="DapB_N"/>
    <property type="match status" value="1"/>
</dbReference>
<dbReference type="GO" id="GO:0009089">
    <property type="term" value="P:lysine biosynthetic process via diaminopimelate"/>
    <property type="evidence" value="ECO:0007669"/>
    <property type="project" value="InterPro"/>
</dbReference>
<dbReference type="InterPro" id="IPR036291">
    <property type="entry name" value="NAD(P)-bd_dom_sf"/>
</dbReference>
<dbReference type="InterPro" id="IPR000846">
    <property type="entry name" value="DapB_N"/>
</dbReference>
<accession>A0A937W0R1</accession>
<evidence type="ECO:0000256" key="2">
    <source>
        <dbReference type="ARBA" id="ARBA00023002"/>
    </source>
</evidence>
<feature type="domain" description="Dihydrodipicolinate reductase N-terminal" evidence="3">
    <location>
        <begin position="1"/>
        <end position="100"/>
    </location>
</feature>
<dbReference type="Proteomes" id="UP000712673">
    <property type="component" value="Unassembled WGS sequence"/>
</dbReference>
<dbReference type="Pfam" id="PF19328">
    <property type="entry name" value="DAP_DH_C"/>
    <property type="match status" value="1"/>
</dbReference>
<keyword evidence="1" id="KW-0521">NADP</keyword>
<dbReference type="AlphaFoldDB" id="A0A937W0R1"/>
<organism evidence="5 6">
    <name type="scientific">Tectimicrobiota bacterium</name>
    <dbReference type="NCBI Taxonomy" id="2528274"/>
    <lineage>
        <taxon>Bacteria</taxon>
        <taxon>Pseudomonadati</taxon>
        <taxon>Nitrospinota/Tectimicrobiota group</taxon>
        <taxon>Candidatus Tectimicrobiota</taxon>
    </lineage>
</organism>
<sequence length="210" mass="21992">MRVLQIGLGSIGCAVSRLLVQKTGWTIVAAVDADPAKYGRDLGEVIGLGHSLGVTVQGDLSTLQDTDIDLAFLTTVSAFPAVLPTLSTLIQQGIDVVSSTEELFYPYHRYAAQAAALDELAKQHGVSLLGTGINPGFVMDTLVLVLTGACQHITRLAVTRVTNASGARASLQTKLGLGLPPELFAMHATQGQVGDFGLVDSLAFVAHILK</sequence>
<name>A0A937W0R1_UNCTE</name>